<evidence type="ECO:0000256" key="3">
    <source>
        <dbReference type="ARBA" id="ARBA00005459"/>
    </source>
</evidence>
<name>A0A0D2PZ84_HYPSF</name>
<keyword evidence="8" id="KW-1185">Reference proteome</keyword>
<organism evidence="7 8">
    <name type="scientific">Hypholoma sublateritium (strain FD-334 SS-4)</name>
    <dbReference type="NCBI Taxonomy" id="945553"/>
    <lineage>
        <taxon>Eukaryota</taxon>
        <taxon>Fungi</taxon>
        <taxon>Dikarya</taxon>
        <taxon>Basidiomycota</taxon>
        <taxon>Agaricomycotina</taxon>
        <taxon>Agaricomycetes</taxon>
        <taxon>Agaricomycetidae</taxon>
        <taxon>Agaricales</taxon>
        <taxon>Agaricineae</taxon>
        <taxon>Strophariaceae</taxon>
        <taxon>Hypholoma</taxon>
    </lineage>
</organism>
<gene>
    <name evidence="7" type="ORF">HYPSUDRAFT_483210</name>
</gene>
<comment type="subcellular location">
    <subcellularLocation>
        <location evidence="2">Cytoplasm</location>
    </subcellularLocation>
    <subcellularLocation>
        <location evidence="1">Nucleus</location>
    </subcellularLocation>
</comment>
<dbReference type="OrthoDB" id="4072855at2759"/>
<feature type="compositionally biased region" description="Polar residues" evidence="6">
    <location>
        <begin position="54"/>
        <end position="65"/>
    </location>
</feature>
<evidence type="ECO:0000313" key="7">
    <source>
        <dbReference type="EMBL" id="KJA24665.1"/>
    </source>
</evidence>
<accession>A0A0D2PZ84</accession>
<sequence>MAESAKRLLTDDIHDARVRADQWAAASDTPDELTQRLRNAGSRVRKSVMEGYRTTPSSFSKAQSTGSIFRSMNDTLRDVYANSSGEISNAMTRKRARSASVGEPEAITEESEISADALPSQSATSSPLEEGISNRKIKSLRASSRSYLQTRSLPTGAFAFAGASITQPSLLAMAEDDWSQESCFEPTQLSFEPMAFD</sequence>
<dbReference type="InterPro" id="IPR013900">
    <property type="entry name" value="RNR_inhibitor"/>
</dbReference>
<keyword evidence="5" id="KW-0539">Nucleus</keyword>
<evidence type="ECO:0000256" key="4">
    <source>
        <dbReference type="ARBA" id="ARBA00022490"/>
    </source>
</evidence>
<comment type="similarity">
    <text evidence="3">Belongs to the DIF1/spd1 family.</text>
</comment>
<evidence type="ECO:0000256" key="5">
    <source>
        <dbReference type="ARBA" id="ARBA00023242"/>
    </source>
</evidence>
<keyword evidence="4" id="KW-0963">Cytoplasm</keyword>
<protein>
    <submittedName>
        <fullName evidence="7">Uncharacterized protein</fullName>
    </submittedName>
</protein>
<dbReference type="GO" id="GO:0005737">
    <property type="term" value="C:cytoplasm"/>
    <property type="evidence" value="ECO:0007669"/>
    <property type="project" value="UniProtKB-SubCell"/>
</dbReference>
<evidence type="ECO:0000256" key="6">
    <source>
        <dbReference type="SAM" id="MobiDB-lite"/>
    </source>
</evidence>
<feature type="non-terminal residue" evidence="7">
    <location>
        <position position="1"/>
    </location>
</feature>
<reference evidence="8" key="1">
    <citation type="submission" date="2014-04" db="EMBL/GenBank/DDBJ databases">
        <title>Evolutionary Origins and Diversification of the Mycorrhizal Mutualists.</title>
        <authorList>
            <consortium name="DOE Joint Genome Institute"/>
            <consortium name="Mycorrhizal Genomics Consortium"/>
            <person name="Kohler A."/>
            <person name="Kuo A."/>
            <person name="Nagy L.G."/>
            <person name="Floudas D."/>
            <person name="Copeland A."/>
            <person name="Barry K.W."/>
            <person name="Cichocki N."/>
            <person name="Veneault-Fourrey C."/>
            <person name="LaButti K."/>
            <person name="Lindquist E.A."/>
            <person name="Lipzen A."/>
            <person name="Lundell T."/>
            <person name="Morin E."/>
            <person name="Murat C."/>
            <person name="Riley R."/>
            <person name="Ohm R."/>
            <person name="Sun H."/>
            <person name="Tunlid A."/>
            <person name="Henrissat B."/>
            <person name="Grigoriev I.V."/>
            <person name="Hibbett D.S."/>
            <person name="Martin F."/>
        </authorList>
    </citation>
    <scope>NUCLEOTIDE SEQUENCE [LARGE SCALE GENOMIC DNA]</scope>
    <source>
        <strain evidence="8">FD-334 SS-4</strain>
    </source>
</reference>
<evidence type="ECO:0000313" key="8">
    <source>
        <dbReference type="Proteomes" id="UP000054270"/>
    </source>
</evidence>
<evidence type="ECO:0000256" key="2">
    <source>
        <dbReference type="ARBA" id="ARBA00004496"/>
    </source>
</evidence>
<dbReference type="OMA" id="YEGANRT"/>
<dbReference type="GO" id="GO:0005634">
    <property type="term" value="C:nucleus"/>
    <property type="evidence" value="ECO:0007669"/>
    <property type="project" value="UniProtKB-SubCell"/>
</dbReference>
<dbReference type="EMBL" id="KN817536">
    <property type="protein sequence ID" value="KJA24665.1"/>
    <property type="molecule type" value="Genomic_DNA"/>
</dbReference>
<evidence type="ECO:0000256" key="1">
    <source>
        <dbReference type="ARBA" id="ARBA00004123"/>
    </source>
</evidence>
<dbReference type="Pfam" id="PF08591">
    <property type="entry name" value="RNR_inhib"/>
    <property type="match status" value="1"/>
</dbReference>
<feature type="region of interest" description="Disordered" evidence="6">
    <location>
        <begin position="25"/>
        <end position="65"/>
    </location>
</feature>
<dbReference type="Proteomes" id="UP000054270">
    <property type="component" value="Unassembled WGS sequence"/>
</dbReference>
<feature type="region of interest" description="Disordered" evidence="6">
    <location>
        <begin position="91"/>
        <end position="132"/>
    </location>
</feature>
<proteinExistence type="inferred from homology"/>
<dbReference type="AlphaFoldDB" id="A0A0D2PZ84"/>